<evidence type="ECO:0000256" key="5">
    <source>
        <dbReference type="ARBA" id="ARBA00023136"/>
    </source>
</evidence>
<keyword evidence="3 6" id="KW-0812">Transmembrane</keyword>
<comment type="similarity">
    <text evidence="2">Belongs to the TMEM19 family.</text>
</comment>
<protein>
    <submittedName>
        <fullName evidence="7">DUF92 domain-containing protein</fullName>
    </submittedName>
</protein>
<comment type="caution">
    <text evidence="7">The sequence shown here is derived from an EMBL/GenBank/DDBJ whole genome shotgun (WGS) entry which is preliminary data.</text>
</comment>
<dbReference type="Pfam" id="PF01940">
    <property type="entry name" value="DUF92"/>
    <property type="match status" value="1"/>
</dbReference>
<keyword evidence="4 6" id="KW-1133">Transmembrane helix</keyword>
<evidence type="ECO:0000256" key="2">
    <source>
        <dbReference type="ARBA" id="ARBA00009012"/>
    </source>
</evidence>
<gene>
    <name evidence="7" type="ORF">C6Y45_00920</name>
</gene>
<feature type="transmembrane region" description="Helical" evidence="6">
    <location>
        <begin position="238"/>
        <end position="257"/>
    </location>
</feature>
<sequence>MSLFLYMLTAAAAFGAWSMKSLTPGGAFGAFIVGGLAVAGFGFTGMAVMGSFFLSSVLLEKVLKSEDKKEAKGARRDAVQVVANGGPASVCAFLQLFFPHPVFLIGFTAAYAAAAADTWASAIGRKSTEQPVSIRTGGLVEPGISGGVTRLGNLAAGGGSGFVTAAAWLLEPEVFSMIIVLLLFITAFLSQFADAWLGAVYQSLFQCRVCGEKTEQAVHCSESTKLVKGNKWWNNDTVNFAAVSLGAVSAMLLYMIVTG</sequence>
<evidence type="ECO:0000313" key="8">
    <source>
        <dbReference type="Proteomes" id="UP000240509"/>
    </source>
</evidence>
<evidence type="ECO:0000256" key="6">
    <source>
        <dbReference type="SAM" id="Phobius"/>
    </source>
</evidence>
<evidence type="ECO:0000256" key="4">
    <source>
        <dbReference type="ARBA" id="ARBA00022989"/>
    </source>
</evidence>
<keyword evidence="5 6" id="KW-0472">Membrane</keyword>
<evidence type="ECO:0000313" key="7">
    <source>
        <dbReference type="EMBL" id="PTL40502.1"/>
    </source>
</evidence>
<dbReference type="PANTHER" id="PTHR13353:SF5">
    <property type="entry name" value="TRANSMEMBRANE PROTEIN 19"/>
    <property type="match status" value="1"/>
</dbReference>
<dbReference type="OrthoDB" id="9808500at2"/>
<dbReference type="PANTHER" id="PTHR13353">
    <property type="entry name" value="TRANSMEMBRANE PROTEIN 19"/>
    <property type="match status" value="1"/>
</dbReference>
<comment type="subcellular location">
    <subcellularLocation>
        <location evidence="1">Membrane</location>
        <topology evidence="1">Multi-pass membrane protein</topology>
    </subcellularLocation>
</comment>
<dbReference type="RefSeq" id="WP_107583039.1">
    <property type="nucleotide sequence ID" value="NZ_PZJJ01000001.1"/>
</dbReference>
<dbReference type="Proteomes" id="UP000240509">
    <property type="component" value="Unassembled WGS sequence"/>
</dbReference>
<dbReference type="InterPro" id="IPR002794">
    <property type="entry name" value="DUF92_TMEM19"/>
</dbReference>
<dbReference type="GO" id="GO:0016020">
    <property type="term" value="C:membrane"/>
    <property type="evidence" value="ECO:0007669"/>
    <property type="project" value="UniProtKB-SubCell"/>
</dbReference>
<name>A0A2T4UAT5_9BACI</name>
<proteinExistence type="inferred from homology"/>
<dbReference type="EMBL" id="PZJJ01000001">
    <property type="protein sequence ID" value="PTL40502.1"/>
    <property type="molecule type" value="Genomic_DNA"/>
</dbReference>
<reference evidence="7 8" key="1">
    <citation type="submission" date="2018-03" db="EMBL/GenBank/DDBJ databases">
        <title>Alkalicoccus saliphilus sp. nov., isolated from a mineral pool.</title>
        <authorList>
            <person name="Zhao B."/>
        </authorList>
    </citation>
    <scope>NUCLEOTIDE SEQUENCE [LARGE SCALE GENOMIC DNA]</scope>
    <source>
        <strain evidence="7 8">6AG</strain>
    </source>
</reference>
<organism evidence="7 8">
    <name type="scientific">Alkalicoccus saliphilus</name>
    <dbReference type="NCBI Taxonomy" id="200989"/>
    <lineage>
        <taxon>Bacteria</taxon>
        <taxon>Bacillati</taxon>
        <taxon>Bacillota</taxon>
        <taxon>Bacilli</taxon>
        <taxon>Bacillales</taxon>
        <taxon>Bacillaceae</taxon>
        <taxon>Alkalicoccus</taxon>
    </lineage>
</organism>
<accession>A0A2T4UAT5</accession>
<evidence type="ECO:0000256" key="1">
    <source>
        <dbReference type="ARBA" id="ARBA00004141"/>
    </source>
</evidence>
<feature type="transmembrane region" description="Helical" evidence="6">
    <location>
        <begin position="174"/>
        <end position="193"/>
    </location>
</feature>
<evidence type="ECO:0000256" key="3">
    <source>
        <dbReference type="ARBA" id="ARBA00022692"/>
    </source>
</evidence>
<feature type="transmembrane region" description="Helical" evidence="6">
    <location>
        <begin position="28"/>
        <end position="59"/>
    </location>
</feature>
<dbReference type="AlphaFoldDB" id="A0A2T4UAT5"/>
<keyword evidence="8" id="KW-1185">Reference proteome</keyword>